<dbReference type="EC" id="2.7.1.17" evidence="9"/>
<evidence type="ECO:0000256" key="6">
    <source>
        <dbReference type="ARBA" id="ARBA00022840"/>
    </source>
</evidence>
<dbReference type="GO" id="GO:0005524">
    <property type="term" value="F:ATP binding"/>
    <property type="evidence" value="ECO:0007669"/>
    <property type="project" value="UniProtKB-KW"/>
</dbReference>
<dbReference type="GO" id="GO:0042732">
    <property type="term" value="P:D-xylose metabolic process"/>
    <property type="evidence" value="ECO:0007669"/>
    <property type="project" value="UniProtKB-KW"/>
</dbReference>
<dbReference type="InterPro" id="IPR018485">
    <property type="entry name" value="FGGY_C"/>
</dbReference>
<feature type="domain" description="Carbohydrate kinase FGGY N-terminal" evidence="10">
    <location>
        <begin position="6"/>
        <end position="241"/>
    </location>
</feature>
<feature type="domain" description="Carbohydrate kinase FGGY C-terminal" evidence="11">
    <location>
        <begin position="249"/>
        <end position="431"/>
    </location>
</feature>
<organism evidence="12">
    <name type="scientific">uncultured Thermomicrobiales bacterium</name>
    <dbReference type="NCBI Taxonomy" id="1645740"/>
    <lineage>
        <taxon>Bacteria</taxon>
        <taxon>Pseudomonadati</taxon>
        <taxon>Thermomicrobiota</taxon>
        <taxon>Thermomicrobia</taxon>
        <taxon>Thermomicrobiales</taxon>
        <taxon>environmental samples</taxon>
    </lineage>
</organism>
<dbReference type="NCBIfam" id="TIGR01312">
    <property type="entry name" value="XylB"/>
    <property type="match status" value="1"/>
</dbReference>
<keyword evidence="4 9" id="KW-0547">Nucleotide-binding</keyword>
<evidence type="ECO:0000256" key="7">
    <source>
        <dbReference type="ARBA" id="ARBA00023277"/>
    </source>
</evidence>
<comment type="catalytic activity">
    <reaction evidence="9">
        <text>D-xylulose + ATP = D-xylulose 5-phosphate + ADP + H(+)</text>
        <dbReference type="Rhea" id="RHEA:10964"/>
        <dbReference type="ChEBI" id="CHEBI:15378"/>
        <dbReference type="ChEBI" id="CHEBI:17140"/>
        <dbReference type="ChEBI" id="CHEBI:30616"/>
        <dbReference type="ChEBI" id="CHEBI:57737"/>
        <dbReference type="ChEBI" id="CHEBI:456216"/>
        <dbReference type="EC" id="2.7.1.17"/>
    </reaction>
</comment>
<keyword evidence="5 8" id="KW-0418">Kinase</keyword>
<accession>A0A6J4VN31</accession>
<dbReference type="InterPro" id="IPR018483">
    <property type="entry name" value="Carb_kinase_FGGY_CS"/>
</dbReference>
<dbReference type="PANTHER" id="PTHR43095:SF5">
    <property type="entry name" value="XYLULOSE KINASE"/>
    <property type="match status" value="1"/>
</dbReference>
<dbReference type="Pfam" id="PF02782">
    <property type="entry name" value="FGGY_C"/>
    <property type="match status" value="1"/>
</dbReference>
<dbReference type="InterPro" id="IPR050406">
    <property type="entry name" value="FGGY_Carb_Kinase"/>
</dbReference>
<evidence type="ECO:0000256" key="8">
    <source>
        <dbReference type="RuleBase" id="RU003733"/>
    </source>
</evidence>
<dbReference type="InterPro" id="IPR006000">
    <property type="entry name" value="Xylulokinase"/>
</dbReference>
<evidence type="ECO:0000256" key="4">
    <source>
        <dbReference type="ARBA" id="ARBA00022741"/>
    </source>
</evidence>
<evidence type="ECO:0000256" key="1">
    <source>
        <dbReference type="ARBA" id="ARBA00009156"/>
    </source>
</evidence>
<evidence type="ECO:0000259" key="11">
    <source>
        <dbReference type="Pfam" id="PF02782"/>
    </source>
</evidence>
<dbReference type="PIRSF" id="PIRSF000538">
    <property type="entry name" value="GlpK"/>
    <property type="match status" value="1"/>
</dbReference>
<gene>
    <name evidence="9" type="primary">xylB</name>
    <name evidence="12" type="ORF">AVDCRST_MAG59-5179</name>
</gene>
<comment type="similarity">
    <text evidence="1 8">Belongs to the FGGY kinase family.</text>
</comment>
<keyword evidence="7 9" id="KW-0119">Carbohydrate metabolism</keyword>
<proteinExistence type="inferred from homology"/>
<dbReference type="InterPro" id="IPR018484">
    <property type="entry name" value="FGGY_N"/>
</dbReference>
<evidence type="ECO:0000256" key="9">
    <source>
        <dbReference type="RuleBase" id="RU364073"/>
    </source>
</evidence>
<keyword evidence="6 9" id="KW-0067">ATP-binding</keyword>
<dbReference type="PANTHER" id="PTHR43095">
    <property type="entry name" value="SUGAR KINASE"/>
    <property type="match status" value="1"/>
</dbReference>
<dbReference type="AlphaFoldDB" id="A0A6J4VN31"/>
<dbReference type="Gene3D" id="3.30.420.40">
    <property type="match status" value="2"/>
</dbReference>
<dbReference type="EMBL" id="CADCWF010000365">
    <property type="protein sequence ID" value="CAA9583672.1"/>
    <property type="molecule type" value="Genomic_DNA"/>
</dbReference>
<evidence type="ECO:0000259" key="10">
    <source>
        <dbReference type="Pfam" id="PF00370"/>
    </source>
</evidence>
<dbReference type="InterPro" id="IPR000577">
    <property type="entry name" value="Carb_kinase_FGGY"/>
</dbReference>
<dbReference type="Pfam" id="PF00370">
    <property type="entry name" value="FGGY_N"/>
    <property type="match status" value="1"/>
</dbReference>
<evidence type="ECO:0000256" key="3">
    <source>
        <dbReference type="ARBA" id="ARBA00022679"/>
    </source>
</evidence>
<dbReference type="GO" id="GO:0004856">
    <property type="term" value="F:D-xylulokinase activity"/>
    <property type="evidence" value="ECO:0007669"/>
    <property type="project" value="UniProtKB-EC"/>
</dbReference>
<reference evidence="12" key="1">
    <citation type="submission" date="2020-02" db="EMBL/GenBank/DDBJ databases">
        <authorList>
            <person name="Meier V. D."/>
        </authorList>
    </citation>
    <scope>NUCLEOTIDE SEQUENCE</scope>
    <source>
        <strain evidence="12">AVDCRST_MAG59</strain>
    </source>
</reference>
<evidence type="ECO:0000313" key="12">
    <source>
        <dbReference type="EMBL" id="CAA9583672.1"/>
    </source>
</evidence>
<dbReference type="PROSITE" id="PS00445">
    <property type="entry name" value="FGGY_KINASES_2"/>
    <property type="match status" value="1"/>
</dbReference>
<evidence type="ECO:0000256" key="2">
    <source>
        <dbReference type="ARBA" id="ARBA00022629"/>
    </source>
</evidence>
<evidence type="ECO:0000256" key="5">
    <source>
        <dbReference type="ARBA" id="ARBA00022777"/>
    </source>
</evidence>
<dbReference type="SUPFAM" id="SSF53067">
    <property type="entry name" value="Actin-like ATPase domain"/>
    <property type="match status" value="2"/>
</dbReference>
<dbReference type="GO" id="GO:0005997">
    <property type="term" value="P:xylulose metabolic process"/>
    <property type="evidence" value="ECO:0007669"/>
    <property type="project" value="InterPro"/>
</dbReference>
<dbReference type="CDD" id="cd07809">
    <property type="entry name" value="ASKHA_NBD_FGGY_BaXK-like"/>
    <property type="match status" value="1"/>
</dbReference>
<name>A0A6J4VN31_9BACT</name>
<keyword evidence="2 9" id="KW-0859">Xylose metabolism</keyword>
<dbReference type="InterPro" id="IPR043129">
    <property type="entry name" value="ATPase_NBD"/>
</dbReference>
<protein>
    <recommendedName>
        <fullName evidence="9">Xylulose kinase</fullName>
        <shortName evidence="9">Xylulokinase</shortName>
        <ecNumber evidence="9">2.7.1.17</ecNumber>
    </recommendedName>
</protein>
<sequence>MAREVALGVDSSTQSTKVVAVDLATGETVAEGRAAHSGEDTQHPEAWWAALGEATRAALRPDFAVRAIAVGAQQHGLVALDANGTPVIPAPLWNNTASAPDAERLNAAADFPAAVGSRLVASFTITKLAHLARTRPELLATVDAVCLPHDYLTFRLTGRLATDRGEASGSGWWSPAEGRHRRDLLALAVGAETAERLRLPDVLGPDEPAGAVGGEAAGELGLPAGIPVGPGTGDNMAAALGIGAAPGEMVISLGTSGTAFASSAHPTADETGEVAGFADATGRFLPLACMLNCTRVVDTVATLLGIERDAALDRAGAAEPGAGGLLLMPYLAGERTPNLPRATGSVLGLTAASATPEHLVRAALDGVAAGLAYCVEALARLGVRAPAVTLVGGGSQHGAWRQAVADATGLTVSVRGGGEHAARGGAMQAAAIALGEPVDATIGRWRPPVVAETGPRPGMREAFRLDERRGLVERLKGEG</sequence>
<keyword evidence="3 8" id="KW-0808">Transferase</keyword>